<evidence type="ECO:0000313" key="3">
    <source>
        <dbReference type="Proteomes" id="UP000256964"/>
    </source>
</evidence>
<evidence type="ECO:0000256" key="1">
    <source>
        <dbReference type="SAM" id="MobiDB-lite"/>
    </source>
</evidence>
<evidence type="ECO:0000313" key="2">
    <source>
        <dbReference type="EMBL" id="RDX43924.1"/>
    </source>
</evidence>
<feature type="region of interest" description="Disordered" evidence="1">
    <location>
        <begin position="1"/>
        <end position="28"/>
    </location>
</feature>
<protein>
    <submittedName>
        <fullName evidence="2">Uncharacterized protein</fullName>
    </submittedName>
</protein>
<keyword evidence="3" id="KW-1185">Reference proteome</keyword>
<dbReference type="EMBL" id="KZ857457">
    <property type="protein sequence ID" value="RDX43924.1"/>
    <property type="molecule type" value="Genomic_DNA"/>
</dbReference>
<dbReference type="Proteomes" id="UP000256964">
    <property type="component" value="Unassembled WGS sequence"/>
</dbReference>
<accession>A0A371CUE8</accession>
<name>A0A371CUE8_9APHY</name>
<organism evidence="2 3">
    <name type="scientific">Lentinus brumalis</name>
    <dbReference type="NCBI Taxonomy" id="2498619"/>
    <lineage>
        <taxon>Eukaryota</taxon>
        <taxon>Fungi</taxon>
        <taxon>Dikarya</taxon>
        <taxon>Basidiomycota</taxon>
        <taxon>Agaricomycotina</taxon>
        <taxon>Agaricomycetes</taxon>
        <taxon>Polyporales</taxon>
        <taxon>Polyporaceae</taxon>
        <taxon>Lentinus</taxon>
    </lineage>
</organism>
<sequence length="175" mass="19630">MSRRSCPARVSSKPVPVDGPRSLNGRIPAFSRTRDWKPRCMKQTRARALQHDHQQEYPRNNVVIGGVSKRRLGSLRNPQSPTRPDTSILPQYSGRRVASQAQGTSIDAPRAHNFVELIHACARKHLRHSRRQWSVGARATRRARIYSYIPGVCSPTTSLTLLRACGQDPKFGTQG</sequence>
<dbReference type="AlphaFoldDB" id="A0A371CUE8"/>
<proteinExistence type="predicted"/>
<reference evidence="2 3" key="1">
    <citation type="journal article" date="2018" name="Biotechnol. Biofuels">
        <title>Integrative visual omics of the white-rot fungus Polyporus brumalis exposes the biotechnological potential of its oxidative enzymes for delignifying raw plant biomass.</title>
        <authorList>
            <person name="Miyauchi S."/>
            <person name="Rancon A."/>
            <person name="Drula E."/>
            <person name="Hage H."/>
            <person name="Chaduli D."/>
            <person name="Favel A."/>
            <person name="Grisel S."/>
            <person name="Henrissat B."/>
            <person name="Herpoel-Gimbert I."/>
            <person name="Ruiz-Duenas F.J."/>
            <person name="Chevret D."/>
            <person name="Hainaut M."/>
            <person name="Lin J."/>
            <person name="Wang M."/>
            <person name="Pangilinan J."/>
            <person name="Lipzen A."/>
            <person name="Lesage-Meessen L."/>
            <person name="Navarro D."/>
            <person name="Riley R."/>
            <person name="Grigoriev I.V."/>
            <person name="Zhou S."/>
            <person name="Raouche S."/>
            <person name="Rosso M.N."/>
        </authorList>
    </citation>
    <scope>NUCLEOTIDE SEQUENCE [LARGE SCALE GENOMIC DNA]</scope>
    <source>
        <strain evidence="2 3">BRFM 1820</strain>
    </source>
</reference>
<gene>
    <name evidence="2" type="ORF">OH76DRAFT_1127107</name>
</gene>